<protein>
    <submittedName>
        <fullName evidence="2">Uncharacterized protein</fullName>
    </submittedName>
</protein>
<dbReference type="OrthoDB" id="10608107at2759"/>
<proteinExistence type="predicted"/>
<feature type="compositionally biased region" description="Basic and acidic residues" evidence="1">
    <location>
        <begin position="1"/>
        <end position="10"/>
    </location>
</feature>
<feature type="region of interest" description="Disordered" evidence="1">
    <location>
        <begin position="1"/>
        <end position="24"/>
    </location>
</feature>
<gene>
    <name evidence="2" type="ORF">M378DRAFT_18684</name>
</gene>
<evidence type="ECO:0000256" key="1">
    <source>
        <dbReference type="SAM" id="MobiDB-lite"/>
    </source>
</evidence>
<dbReference type="Proteomes" id="UP000054549">
    <property type="component" value="Unassembled WGS sequence"/>
</dbReference>
<accession>A0A0C2WEY3</accession>
<dbReference type="AlphaFoldDB" id="A0A0C2WEY3"/>
<dbReference type="EMBL" id="KN818670">
    <property type="protein sequence ID" value="KIL54653.1"/>
    <property type="molecule type" value="Genomic_DNA"/>
</dbReference>
<evidence type="ECO:0000313" key="3">
    <source>
        <dbReference type="Proteomes" id="UP000054549"/>
    </source>
</evidence>
<feature type="compositionally biased region" description="Polar residues" evidence="1">
    <location>
        <begin position="52"/>
        <end position="69"/>
    </location>
</feature>
<reference evidence="2 3" key="1">
    <citation type="submission" date="2014-04" db="EMBL/GenBank/DDBJ databases">
        <title>Evolutionary Origins and Diversification of the Mycorrhizal Mutualists.</title>
        <authorList>
            <consortium name="DOE Joint Genome Institute"/>
            <consortium name="Mycorrhizal Genomics Consortium"/>
            <person name="Kohler A."/>
            <person name="Kuo A."/>
            <person name="Nagy L.G."/>
            <person name="Floudas D."/>
            <person name="Copeland A."/>
            <person name="Barry K.W."/>
            <person name="Cichocki N."/>
            <person name="Veneault-Fourrey C."/>
            <person name="LaButti K."/>
            <person name="Lindquist E.A."/>
            <person name="Lipzen A."/>
            <person name="Lundell T."/>
            <person name="Morin E."/>
            <person name="Murat C."/>
            <person name="Riley R."/>
            <person name="Ohm R."/>
            <person name="Sun H."/>
            <person name="Tunlid A."/>
            <person name="Henrissat B."/>
            <person name="Grigoriev I.V."/>
            <person name="Hibbett D.S."/>
            <person name="Martin F."/>
        </authorList>
    </citation>
    <scope>NUCLEOTIDE SEQUENCE [LARGE SCALE GENOMIC DNA]</scope>
    <source>
        <strain evidence="2 3">Koide BX008</strain>
    </source>
</reference>
<evidence type="ECO:0000313" key="2">
    <source>
        <dbReference type="EMBL" id="KIL54653.1"/>
    </source>
</evidence>
<organism evidence="2 3">
    <name type="scientific">Amanita muscaria (strain Koide BX008)</name>
    <dbReference type="NCBI Taxonomy" id="946122"/>
    <lineage>
        <taxon>Eukaryota</taxon>
        <taxon>Fungi</taxon>
        <taxon>Dikarya</taxon>
        <taxon>Basidiomycota</taxon>
        <taxon>Agaricomycotina</taxon>
        <taxon>Agaricomycetes</taxon>
        <taxon>Agaricomycetidae</taxon>
        <taxon>Agaricales</taxon>
        <taxon>Pluteineae</taxon>
        <taxon>Amanitaceae</taxon>
        <taxon>Amanita</taxon>
    </lineage>
</organism>
<keyword evidence="3" id="KW-1185">Reference proteome</keyword>
<feature type="compositionally biased region" description="Basic residues" evidence="1">
    <location>
        <begin position="118"/>
        <end position="132"/>
    </location>
</feature>
<name>A0A0C2WEY3_AMAMK</name>
<feature type="compositionally biased region" description="Low complexity" evidence="1">
    <location>
        <begin position="38"/>
        <end position="51"/>
    </location>
</feature>
<dbReference type="HOGENOM" id="CLU_1383827_0_0_1"/>
<dbReference type="InParanoid" id="A0A0C2WEY3"/>
<sequence>MASSRPERPRNPTSKLSAAVNVDFQRLLPFQRKDVEVAAARDAARQAASSSLMAQPLSNHAPSADSSDQLAPGTSDPVTPVPKSSVSNKHPASPSTPSDDEESESNSCGLDKAAGSAKIKKKARKKTRKRLRANTILDQNDRDADGMHNDVHVMDINDSEADKPKKKRNLTADIKHFFTPALPVSGSKSGRARCETC</sequence>
<feature type="compositionally biased region" description="Basic and acidic residues" evidence="1">
    <location>
        <begin position="139"/>
        <end position="149"/>
    </location>
</feature>
<feature type="region of interest" description="Disordered" evidence="1">
    <location>
        <begin position="38"/>
        <end position="149"/>
    </location>
</feature>